<dbReference type="EMBL" id="MLHQ01000028">
    <property type="protein sequence ID" value="OOF56614.1"/>
    <property type="molecule type" value="Genomic_DNA"/>
</dbReference>
<dbReference type="PANTHER" id="PTHR42916">
    <property type="entry name" value="2-SUCCINYL-5-ENOLPYRUVYL-6-HYDROXY-3-CYCLOHEXENE-1-CARBOXYLATE SYNTHASE"/>
    <property type="match status" value="1"/>
</dbReference>
<dbReference type="Gene3D" id="3.40.50.1820">
    <property type="entry name" value="alpha/beta hydrolase"/>
    <property type="match status" value="1"/>
</dbReference>
<dbReference type="HAMAP" id="MF_01660">
    <property type="entry name" value="MenH"/>
    <property type="match status" value="1"/>
</dbReference>
<dbReference type="InterPro" id="IPR000073">
    <property type="entry name" value="AB_hydrolase_1"/>
</dbReference>
<evidence type="ECO:0000259" key="4">
    <source>
        <dbReference type="Pfam" id="PF00561"/>
    </source>
</evidence>
<keyword evidence="1 3" id="KW-0474">Menaquinone biosynthesis</keyword>
<dbReference type="EC" id="4.2.99.20" evidence="3"/>
<feature type="domain" description="AB hydrolase-1" evidence="4">
    <location>
        <begin position="4"/>
        <end position="228"/>
    </location>
</feature>
<keyword evidence="6" id="KW-1185">Reference proteome</keyword>
<comment type="pathway">
    <text evidence="3">Quinol/quinone metabolism; menaquinone biosynthesis.</text>
</comment>
<protein>
    <recommendedName>
        <fullName evidence="3">Putative 2-succinyl-6-hydroxy-2,4-cyclohexadiene-1-carboxylate synthase</fullName>
        <shortName evidence="3">SHCHC synthase</shortName>
        <ecNumber evidence="3">4.2.99.20</ecNumber>
    </recommendedName>
</protein>
<comment type="pathway">
    <text evidence="3">Quinol/quinone metabolism; 1,4-dihydroxy-2-naphthoate biosynthesis; 1,4-dihydroxy-2-naphthoate from chorismate: step 3/7.</text>
</comment>
<evidence type="ECO:0000256" key="2">
    <source>
        <dbReference type="ARBA" id="ARBA00023239"/>
    </source>
</evidence>
<evidence type="ECO:0000256" key="1">
    <source>
        <dbReference type="ARBA" id="ARBA00022428"/>
    </source>
</evidence>
<accession>A0A1V3JJ03</accession>
<evidence type="ECO:0000256" key="3">
    <source>
        <dbReference type="HAMAP-Rule" id="MF_01660"/>
    </source>
</evidence>
<comment type="subunit">
    <text evidence="3">Monomer.</text>
</comment>
<comment type="catalytic activity">
    <reaction evidence="3">
        <text>5-enolpyruvoyl-6-hydroxy-2-succinyl-cyclohex-3-ene-1-carboxylate = (1R,6R)-6-hydroxy-2-succinyl-cyclohexa-2,4-diene-1-carboxylate + pyruvate</text>
        <dbReference type="Rhea" id="RHEA:25597"/>
        <dbReference type="ChEBI" id="CHEBI:15361"/>
        <dbReference type="ChEBI" id="CHEBI:58689"/>
        <dbReference type="ChEBI" id="CHEBI:58818"/>
        <dbReference type="EC" id="4.2.99.20"/>
    </reaction>
</comment>
<dbReference type="NCBIfam" id="NF008340">
    <property type="entry name" value="PRK11126.1"/>
    <property type="match status" value="1"/>
</dbReference>
<dbReference type="InterPro" id="IPR029058">
    <property type="entry name" value="AB_hydrolase_fold"/>
</dbReference>
<dbReference type="InterPro" id="IPR022485">
    <property type="entry name" value="SHCHC_synthase_MenH"/>
</dbReference>
<proteinExistence type="inferred from homology"/>
<dbReference type="PANTHER" id="PTHR42916:SF1">
    <property type="entry name" value="PROTEIN PHYLLO, CHLOROPLASTIC"/>
    <property type="match status" value="1"/>
</dbReference>
<organism evidence="5 6">
    <name type="scientific">Rodentibacter myodis</name>
    <dbReference type="NCBI Taxonomy" id="1907939"/>
    <lineage>
        <taxon>Bacteria</taxon>
        <taxon>Pseudomonadati</taxon>
        <taxon>Pseudomonadota</taxon>
        <taxon>Gammaproteobacteria</taxon>
        <taxon>Pasteurellales</taxon>
        <taxon>Pasteurellaceae</taxon>
        <taxon>Rodentibacter</taxon>
    </lineage>
</organism>
<dbReference type="OrthoDB" id="9808398at2"/>
<dbReference type="SUPFAM" id="SSF53474">
    <property type="entry name" value="alpha/beta-Hydrolases"/>
    <property type="match status" value="1"/>
</dbReference>
<comment type="caution">
    <text evidence="5">The sequence shown here is derived from an EMBL/GenBank/DDBJ whole genome shotgun (WGS) entry which is preliminary data.</text>
</comment>
<dbReference type="NCBIfam" id="TIGR03695">
    <property type="entry name" value="menH_SHCHC"/>
    <property type="match status" value="1"/>
</dbReference>
<reference evidence="5 6" key="1">
    <citation type="submission" date="2016-10" db="EMBL/GenBank/DDBJ databases">
        <title>Rodentibacter gen. nov. and new species.</title>
        <authorList>
            <person name="Christensen H."/>
        </authorList>
    </citation>
    <scope>NUCLEOTIDE SEQUENCE [LARGE SCALE GENOMIC DNA]</scope>
    <source>
        <strain evidence="5 6">Ac151</strain>
    </source>
</reference>
<name>A0A1V3JJ03_9PAST</name>
<dbReference type="AlphaFoldDB" id="A0A1V3JJ03"/>
<dbReference type="Proteomes" id="UP000188602">
    <property type="component" value="Unassembled WGS sequence"/>
</dbReference>
<dbReference type="GO" id="GO:0070205">
    <property type="term" value="F:2-succinyl-6-hydroxy-2,4-cyclohexadiene-1-carboxylate synthase activity"/>
    <property type="evidence" value="ECO:0007669"/>
    <property type="project" value="UniProtKB-UniRule"/>
</dbReference>
<gene>
    <name evidence="3" type="primary">menH</name>
    <name evidence="5" type="ORF">BKL49_10555</name>
</gene>
<dbReference type="UniPathway" id="UPA01057">
    <property type="reaction ID" value="UER00900"/>
</dbReference>
<comment type="function">
    <text evidence="3">Catalyzes a proton abstraction reaction that results in 2,5-elimination of pyruvate from 2-succinyl-5-enolpyruvyl-6-hydroxy-3-cyclohexene-1-carboxylate (SEPHCHC) and the formation of 2-succinyl-6-hydroxy-2,4-cyclohexadiene-1-carboxylate (SHCHC).</text>
</comment>
<dbReference type="RefSeq" id="WP_077425285.1">
    <property type="nucleotide sequence ID" value="NZ_MLHQ01000028.1"/>
</dbReference>
<comment type="similarity">
    <text evidence="3">Belongs to the AB hydrolase superfamily. MenH family.</text>
</comment>
<keyword evidence="2 3" id="KW-0456">Lyase</keyword>
<dbReference type="UniPathway" id="UPA00079"/>
<evidence type="ECO:0000313" key="5">
    <source>
        <dbReference type="EMBL" id="OOF56614.1"/>
    </source>
</evidence>
<sequence length="251" mass="28378">MINVIFLHGLLGTSADWQKVIENLPHFRCIALDLPFHGNAQKIEVKDFDETAKYLSEQIQSAVKNEPYFLVGYSLGGRLALHYALQANTTGDQLQAVILEGANLGLKTEQEKQARWQNDTHWAKRFINEAPEIVLEDWYQQAVFAHLTSTERKGLIEKRKANCGVNIGKMLLATSLAKQPDFSEKVRSNALPFFYFCGERDQKFQALARLEHLPLTTIPQAGHNAHSETPLFFAEKLENLILKIAQSKGKC</sequence>
<evidence type="ECO:0000313" key="6">
    <source>
        <dbReference type="Proteomes" id="UP000188602"/>
    </source>
</evidence>
<dbReference type="STRING" id="1907939.BKL49_10555"/>
<dbReference type="GO" id="GO:0009234">
    <property type="term" value="P:menaquinone biosynthetic process"/>
    <property type="evidence" value="ECO:0007669"/>
    <property type="project" value="UniProtKB-UniRule"/>
</dbReference>
<dbReference type="Pfam" id="PF00561">
    <property type="entry name" value="Abhydrolase_1"/>
    <property type="match status" value="1"/>
</dbReference>